<sequence length="64" mass="7278">MFSMMDYVAMGSKSTMLTEIVKDRSTMRLSRKATPYRKLERPKIPAYSPVTGIKGICIYGQVEN</sequence>
<evidence type="ECO:0000313" key="2">
    <source>
        <dbReference type="Proteomes" id="UP000242219"/>
    </source>
</evidence>
<name>A0A1V6M2P2_9BACT</name>
<evidence type="ECO:0000313" key="1">
    <source>
        <dbReference type="EMBL" id="OQD46630.1"/>
    </source>
</evidence>
<dbReference type="AlphaFoldDB" id="A0A1V6M2P2"/>
<organism evidence="1 2">
    <name type="scientific">Candidatus Brocadia sapporoensis</name>
    <dbReference type="NCBI Taxonomy" id="392547"/>
    <lineage>
        <taxon>Bacteria</taxon>
        <taxon>Pseudomonadati</taxon>
        <taxon>Planctomycetota</taxon>
        <taxon>Candidatus Brocadiia</taxon>
        <taxon>Candidatus Brocadiales</taxon>
        <taxon>Candidatus Brocadiaceae</taxon>
        <taxon>Candidatus Brocadia</taxon>
    </lineage>
</organism>
<keyword evidence="2" id="KW-1185">Reference proteome</keyword>
<protein>
    <submittedName>
        <fullName evidence="1">Uncharacterized protein</fullName>
    </submittedName>
</protein>
<proteinExistence type="predicted"/>
<accession>A0A1V6M2P2</accession>
<gene>
    <name evidence="1" type="ORF">BIY37_02285</name>
</gene>
<dbReference type="EMBL" id="MJUW02000026">
    <property type="protein sequence ID" value="OQD46630.1"/>
    <property type="molecule type" value="Genomic_DNA"/>
</dbReference>
<reference evidence="1 2" key="1">
    <citation type="journal article" date="2016" name="Genome Announc.">
        <title>Draft Genome Sequence of the Anaerobic Ammonium-Oxidizing Bacterium 'Candidatus Brocadia sp. 40'.</title>
        <authorList>
            <person name="Ali M."/>
            <person name="Haroon M.F."/>
            <person name="Narita Y."/>
            <person name="Zhang L."/>
            <person name="Rangel Shaw D."/>
            <person name="Okabe S."/>
            <person name="Saikaly P.E."/>
        </authorList>
    </citation>
    <scope>NUCLEOTIDE SEQUENCE [LARGE SCALE GENOMIC DNA]</scope>
    <source>
        <strain evidence="1 2">40</strain>
    </source>
</reference>
<dbReference type="Proteomes" id="UP000242219">
    <property type="component" value="Unassembled WGS sequence"/>
</dbReference>
<comment type="caution">
    <text evidence="1">The sequence shown here is derived from an EMBL/GenBank/DDBJ whole genome shotgun (WGS) entry which is preliminary data.</text>
</comment>